<evidence type="ECO:0000313" key="10">
    <source>
        <dbReference type="Proteomes" id="UP001138708"/>
    </source>
</evidence>
<dbReference type="CDD" id="cd06581">
    <property type="entry name" value="TM_PBP1_LivM_like"/>
    <property type="match status" value="1"/>
</dbReference>
<dbReference type="GO" id="GO:0015658">
    <property type="term" value="F:branched-chain amino acid transmembrane transporter activity"/>
    <property type="evidence" value="ECO:0007669"/>
    <property type="project" value="InterPro"/>
</dbReference>
<evidence type="ECO:0000256" key="5">
    <source>
        <dbReference type="ARBA" id="ARBA00023136"/>
    </source>
</evidence>
<sequence>MKAVLPILAFAVLMGLAPLMVASNVVLNFLVFTLIIALAAQGWNLLGGYGGQYSFGHAAFFGTGAYVTAILQVRYGMNAYPAFTAGIGFAALVGLVIGFLAFRSGLRGSYFALVTLAFAEVFRVLANAAEMTGGAAGILIRLQANPANFQFAERGTFLWVALALVTLALLATLALERSRLGAQLVAVRENEAAAQALGVDVLAVKLRAITLSAAMTGAAGGLYAQYFLYLDANIAYGTWISVEALLAPIVGGAGTVFGPVLGAVILHGLGEATKSLAGSIPGIDLVIFGIVLILVVRFPPRDLPGLLRLRRRA</sequence>
<evidence type="ECO:0000313" key="8">
    <source>
        <dbReference type="EMBL" id="NKE15784.1"/>
    </source>
</evidence>
<keyword evidence="5 6" id="KW-0472">Membrane</keyword>
<organism evidence="7 10">
    <name type="scientific">Neoroseomonas oryzicola</name>
    <dbReference type="NCBI Taxonomy" id="535904"/>
    <lineage>
        <taxon>Bacteria</taxon>
        <taxon>Pseudomonadati</taxon>
        <taxon>Pseudomonadota</taxon>
        <taxon>Alphaproteobacteria</taxon>
        <taxon>Acetobacterales</taxon>
        <taxon>Acetobacteraceae</taxon>
        <taxon>Neoroseomonas</taxon>
    </lineage>
</organism>
<feature type="transmembrane region" description="Helical" evidence="6">
    <location>
        <begin position="25"/>
        <end position="46"/>
    </location>
</feature>
<dbReference type="PANTHER" id="PTHR30482">
    <property type="entry name" value="HIGH-AFFINITY BRANCHED-CHAIN AMINO ACID TRANSPORT SYSTEM PERMEASE"/>
    <property type="match status" value="1"/>
</dbReference>
<evidence type="ECO:0000256" key="4">
    <source>
        <dbReference type="ARBA" id="ARBA00022989"/>
    </source>
</evidence>
<dbReference type="RefSeq" id="WP_168038703.1">
    <property type="nucleotide sequence ID" value="NZ_JAAEDK010000011.1"/>
</dbReference>
<dbReference type="PANTHER" id="PTHR30482:SF10">
    <property type="entry name" value="HIGH-AFFINITY BRANCHED-CHAIN AMINO ACID TRANSPORT PROTEIN BRAE"/>
    <property type="match status" value="1"/>
</dbReference>
<reference evidence="7" key="3">
    <citation type="journal article" date="2021" name="Syst. Appl. Microbiol.">
        <title>Roseomonas hellenica sp. nov., isolated from roots of wild-growing Alkanna tinctoria.</title>
        <authorList>
            <person name="Rat A."/>
            <person name="Naranjo H.D."/>
            <person name="Lebbe L."/>
            <person name="Cnockaert M."/>
            <person name="Krigas N."/>
            <person name="Grigoriadou K."/>
            <person name="Maloupa E."/>
            <person name="Willems A."/>
        </authorList>
    </citation>
    <scope>NUCLEOTIDE SEQUENCE</scope>
    <source>
        <strain evidence="7">LMG 31161</strain>
    </source>
</reference>
<dbReference type="InterPro" id="IPR001851">
    <property type="entry name" value="ABC_transp_permease"/>
</dbReference>
<dbReference type="AlphaFoldDB" id="A0A9X9WEV4"/>
<dbReference type="GO" id="GO:0005886">
    <property type="term" value="C:plasma membrane"/>
    <property type="evidence" value="ECO:0007669"/>
    <property type="project" value="UniProtKB-SubCell"/>
</dbReference>
<feature type="transmembrane region" description="Helical" evidence="6">
    <location>
        <begin position="208"/>
        <end position="229"/>
    </location>
</feature>
<dbReference type="EMBL" id="JAAEDK010000011">
    <property type="protein sequence ID" value="MBR0658864.1"/>
    <property type="molecule type" value="Genomic_DNA"/>
</dbReference>
<protein>
    <submittedName>
        <fullName evidence="7">Branched-chain amino acid ABC transporter permease</fullName>
    </submittedName>
</protein>
<evidence type="ECO:0000256" key="3">
    <source>
        <dbReference type="ARBA" id="ARBA00022692"/>
    </source>
</evidence>
<evidence type="ECO:0000256" key="6">
    <source>
        <dbReference type="SAM" id="Phobius"/>
    </source>
</evidence>
<proteinExistence type="predicted"/>
<keyword evidence="9" id="KW-1185">Reference proteome</keyword>
<feature type="transmembrane region" description="Helical" evidence="6">
    <location>
        <begin position="79"/>
        <end position="102"/>
    </location>
</feature>
<evidence type="ECO:0000256" key="1">
    <source>
        <dbReference type="ARBA" id="ARBA00004651"/>
    </source>
</evidence>
<gene>
    <name evidence="8" type="ORF">GWK15_02435</name>
    <name evidence="7" type="ORF">GXW75_06370</name>
</gene>
<dbReference type="EMBL" id="JAAVUP010000001">
    <property type="protein sequence ID" value="NKE15784.1"/>
    <property type="molecule type" value="Genomic_DNA"/>
</dbReference>
<evidence type="ECO:0000313" key="9">
    <source>
        <dbReference type="Proteomes" id="UP000746741"/>
    </source>
</evidence>
<keyword evidence="3 6" id="KW-0812">Transmembrane</keyword>
<reference evidence="8 9" key="2">
    <citation type="submission" date="2020-02" db="EMBL/GenBank/DDBJ databases">
        <authorList>
            <person name="Sun Q."/>
            <person name="Inoue M."/>
        </authorList>
    </citation>
    <scope>NUCLEOTIDE SEQUENCE [LARGE SCALE GENOMIC DNA]</scope>
    <source>
        <strain evidence="8 9">KCTC 22478</strain>
    </source>
</reference>
<comment type="subcellular location">
    <subcellularLocation>
        <location evidence="1">Cell membrane</location>
        <topology evidence="1">Multi-pass membrane protein</topology>
    </subcellularLocation>
</comment>
<feature type="transmembrane region" description="Helical" evidence="6">
    <location>
        <begin position="156"/>
        <end position="175"/>
    </location>
</feature>
<evidence type="ECO:0000256" key="2">
    <source>
        <dbReference type="ARBA" id="ARBA00022475"/>
    </source>
</evidence>
<keyword evidence="4 6" id="KW-1133">Transmembrane helix</keyword>
<evidence type="ECO:0000313" key="7">
    <source>
        <dbReference type="EMBL" id="MBR0658864.1"/>
    </source>
</evidence>
<feature type="transmembrane region" description="Helical" evidence="6">
    <location>
        <begin position="276"/>
        <end position="298"/>
    </location>
</feature>
<dbReference type="Pfam" id="PF02653">
    <property type="entry name" value="BPD_transp_2"/>
    <property type="match status" value="1"/>
</dbReference>
<feature type="transmembrane region" description="Helical" evidence="6">
    <location>
        <begin position="249"/>
        <end position="269"/>
    </location>
</feature>
<dbReference type="Proteomes" id="UP001138708">
    <property type="component" value="Unassembled WGS sequence"/>
</dbReference>
<name>A0A9X9WEV4_9PROT</name>
<dbReference type="Proteomes" id="UP000746741">
    <property type="component" value="Unassembled WGS sequence"/>
</dbReference>
<keyword evidence="2" id="KW-1003">Cell membrane</keyword>
<dbReference type="InterPro" id="IPR043428">
    <property type="entry name" value="LivM-like"/>
</dbReference>
<reference evidence="7" key="1">
    <citation type="submission" date="2020-01" db="EMBL/GenBank/DDBJ databases">
        <authorList>
            <person name="Rat A."/>
        </authorList>
    </citation>
    <scope>NUCLEOTIDE SEQUENCE</scope>
    <source>
        <strain evidence="7">LMG 31161</strain>
    </source>
</reference>
<accession>A0A9X9WEV4</accession>
<feature type="transmembrane region" description="Helical" evidence="6">
    <location>
        <begin position="53"/>
        <end position="73"/>
    </location>
</feature>
<comment type="caution">
    <text evidence="7">The sequence shown here is derived from an EMBL/GenBank/DDBJ whole genome shotgun (WGS) entry which is preliminary data.</text>
</comment>